<name>A0A0F7ZR23_9HYPO</name>
<evidence type="ECO:0000259" key="2">
    <source>
        <dbReference type="Pfam" id="PF24320"/>
    </source>
</evidence>
<proteinExistence type="predicted"/>
<protein>
    <recommendedName>
        <fullName evidence="2">DUF7492 domain-containing protein</fullName>
    </recommendedName>
</protein>
<dbReference type="EMBL" id="KQ030800">
    <property type="protein sequence ID" value="KJZ68863.1"/>
    <property type="molecule type" value="Genomic_DNA"/>
</dbReference>
<organism evidence="3 4">
    <name type="scientific">Hirsutella minnesotensis 3608</name>
    <dbReference type="NCBI Taxonomy" id="1043627"/>
    <lineage>
        <taxon>Eukaryota</taxon>
        <taxon>Fungi</taxon>
        <taxon>Dikarya</taxon>
        <taxon>Ascomycota</taxon>
        <taxon>Pezizomycotina</taxon>
        <taxon>Sordariomycetes</taxon>
        <taxon>Hypocreomycetidae</taxon>
        <taxon>Hypocreales</taxon>
        <taxon>Ophiocordycipitaceae</taxon>
        <taxon>Hirsutella</taxon>
    </lineage>
</organism>
<dbReference type="Pfam" id="PF24320">
    <property type="entry name" value="DUF7492"/>
    <property type="match status" value="1"/>
</dbReference>
<dbReference type="InterPro" id="IPR055915">
    <property type="entry name" value="DUF7492"/>
</dbReference>
<accession>A0A0F7ZR23</accession>
<sequence>MARQWDRLGTLVEPYRVKIHPSMICKCSISLPMEEVSTSNYASSLPSLQAWAGAFIALRYQENGQVALPELSPHKRSSGSVFIYGTTQSSNDNLLDSIHQVWNEDGTGGDRRGRLIVAEALTTGNATRSIKAPYLGNGRKSTPKPPQTLKVLTSGVRMTFNCRMTLVLDTVFIGSGIGRLSQIALLRKDRWSARDGSRNKPVQHGVLYHVQHHQVVRRVLQGVRHDQGNPGHGPHQGEVADRQQNRLDHQLP</sequence>
<gene>
    <name evidence="3" type="ORF">HIM_11744</name>
</gene>
<evidence type="ECO:0000313" key="4">
    <source>
        <dbReference type="Proteomes" id="UP000054481"/>
    </source>
</evidence>
<dbReference type="AlphaFoldDB" id="A0A0F7ZR23"/>
<dbReference type="Proteomes" id="UP000054481">
    <property type="component" value="Unassembled WGS sequence"/>
</dbReference>
<dbReference type="OrthoDB" id="64281at2759"/>
<evidence type="ECO:0000313" key="3">
    <source>
        <dbReference type="EMBL" id="KJZ68863.1"/>
    </source>
</evidence>
<feature type="region of interest" description="Disordered" evidence="1">
    <location>
        <begin position="224"/>
        <end position="252"/>
    </location>
</feature>
<keyword evidence="4" id="KW-1185">Reference proteome</keyword>
<reference evidence="3 4" key="1">
    <citation type="journal article" date="2014" name="Genome Biol. Evol.">
        <title>Comparative genomics and transcriptomics analyses reveal divergent lifestyle features of nematode endoparasitic fungus Hirsutella minnesotensis.</title>
        <authorList>
            <person name="Lai Y."/>
            <person name="Liu K."/>
            <person name="Zhang X."/>
            <person name="Zhang X."/>
            <person name="Li K."/>
            <person name="Wang N."/>
            <person name="Shu C."/>
            <person name="Wu Y."/>
            <person name="Wang C."/>
            <person name="Bushley K.E."/>
            <person name="Xiang M."/>
            <person name="Liu X."/>
        </authorList>
    </citation>
    <scope>NUCLEOTIDE SEQUENCE [LARGE SCALE GENOMIC DNA]</scope>
    <source>
        <strain evidence="3 4">3608</strain>
    </source>
</reference>
<feature type="domain" description="DUF7492" evidence="2">
    <location>
        <begin position="33"/>
        <end position="120"/>
    </location>
</feature>
<feature type="compositionally biased region" description="Basic and acidic residues" evidence="1">
    <location>
        <begin position="238"/>
        <end position="252"/>
    </location>
</feature>
<evidence type="ECO:0000256" key="1">
    <source>
        <dbReference type="SAM" id="MobiDB-lite"/>
    </source>
</evidence>